<accession>A0AAV5WXF8</accession>
<dbReference type="EMBL" id="BTSY01000007">
    <property type="protein sequence ID" value="GMT36877.1"/>
    <property type="molecule type" value="Genomic_DNA"/>
</dbReference>
<feature type="region of interest" description="Disordered" evidence="1">
    <location>
        <begin position="14"/>
        <end position="42"/>
    </location>
</feature>
<reference evidence="2" key="1">
    <citation type="submission" date="2023-10" db="EMBL/GenBank/DDBJ databases">
        <title>Genome assembly of Pristionchus species.</title>
        <authorList>
            <person name="Yoshida K."/>
            <person name="Sommer R.J."/>
        </authorList>
    </citation>
    <scope>NUCLEOTIDE SEQUENCE</scope>
    <source>
        <strain evidence="2">RS5133</strain>
    </source>
</reference>
<dbReference type="Proteomes" id="UP001432322">
    <property type="component" value="Unassembled WGS sequence"/>
</dbReference>
<evidence type="ECO:0000313" key="3">
    <source>
        <dbReference type="Proteomes" id="UP001432322"/>
    </source>
</evidence>
<feature type="non-terminal residue" evidence="2">
    <location>
        <position position="1"/>
    </location>
</feature>
<evidence type="ECO:0000313" key="2">
    <source>
        <dbReference type="EMBL" id="GMT36877.1"/>
    </source>
</evidence>
<sequence>RSIVFPMSNLGKRAARQTISQNSSTEKESVSKEEKRNSMTIRNRTRSTSFFAATARMLGIASKHSFKYKWSFPSDCGALPTIPNMNPFPLDRLFNQAKIEIKRIEGAEQVTDVGELAIQLQQMGLLDGRIRGRHFDWLRRHHFRRKSDDFLAASFEEKKQEERVPRRLNGRFSTLF</sequence>
<dbReference type="AlphaFoldDB" id="A0AAV5WXF8"/>
<protein>
    <submittedName>
        <fullName evidence="2">Uncharacterized protein</fullName>
    </submittedName>
</protein>
<proteinExistence type="predicted"/>
<keyword evidence="3" id="KW-1185">Reference proteome</keyword>
<evidence type="ECO:0000256" key="1">
    <source>
        <dbReference type="SAM" id="MobiDB-lite"/>
    </source>
</evidence>
<comment type="caution">
    <text evidence="2">The sequence shown here is derived from an EMBL/GenBank/DDBJ whole genome shotgun (WGS) entry which is preliminary data.</text>
</comment>
<organism evidence="2 3">
    <name type="scientific">Pristionchus fissidentatus</name>
    <dbReference type="NCBI Taxonomy" id="1538716"/>
    <lineage>
        <taxon>Eukaryota</taxon>
        <taxon>Metazoa</taxon>
        <taxon>Ecdysozoa</taxon>
        <taxon>Nematoda</taxon>
        <taxon>Chromadorea</taxon>
        <taxon>Rhabditida</taxon>
        <taxon>Rhabditina</taxon>
        <taxon>Diplogasteromorpha</taxon>
        <taxon>Diplogasteroidea</taxon>
        <taxon>Neodiplogasteridae</taxon>
        <taxon>Pristionchus</taxon>
    </lineage>
</organism>
<feature type="compositionally biased region" description="Basic and acidic residues" evidence="1">
    <location>
        <begin position="25"/>
        <end position="37"/>
    </location>
</feature>
<name>A0AAV5WXF8_9BILA</name>
<gene>
    <name evidence="2" type="ORF">PFISCL1PPCAC_28174</name>
</gene>